<dbReference type="Pfam" id="PF00753">
    <property type="entry name" value="Lactamase_B"/>
    <property type="match status" value="1"/>
</dbReference>
<feature type="region of interest" description="Disordered" evidence="6">
    <location>
        <begin position="796"/>
        <end position="980"/>
    </location>
</feature>
<dbReference type="CDD" id="cd07731">
    <property type="entry name" value="ComA-like_MBL-fold"/>
    <property type="match status" value="1"/>
</dbReference>
<feature type="transmembrane region" description="Helical" evidence="7">
    <location>
        <begin position="525"/>
        <end position="543"/>
    </location>
</feature>
<protein>
    <recommendedName>
        <fullName evidence="8">Metallo-beta-lactamase domain-containing protein</fullName>
    </recommendedName>
</protein>
<dbReference type="Pfam" id="PF03772">
    <property type="entry name" value="Competence"/>
    <property type="match status" value="1"/>
</dbReference>
<feature type="transmembrane region" description="Helical" evidence="7">
    <location>
        <begin position="303"/>
        <end position="322"/>
    </location>
</feature>
<sequence length="1070" mass="109873">MRPGGPSAAAAGAVTEGRRPGGADLRLAAPALAAWAAAATALTADGACVALACTAAVATACLLSAVVRRGAVGAVATVLLCAAAGGAAGALAGAEVRRGPLAELARRHEQVSVEVTVTGDPRATRPRVHGPARAAPAVVVEAEATRLVAPGGAVGVRTPVLLVAHQSWRELLPSTRLRVEGKLAPPVRAGERLAAVLRVSGQGPPEVLGGPSSLQRAAGRLREGLRAATDGLAPDARALLPGLVVGDTSRVPPDLDEAFRGTDMTHLLAVSGGNLAVLLVLLLGPPHLAARAERRGPAARLGIPLRLTAVLGGGLALGFVLVCRPEPSVLRAAACGLITLLAIGTGRRRSLLPALAAAVLLLVLYDPWLARSYGFLLSVLATGALLTLAPRWSAALRRRGVPPRVAEALAAAGAAQAVCAPVIVVLAARVSLVAVPCNLLAEPAVAPATVLGFAALAVAPVALPLAKGLAWLAGWPAAWTATVARSGAGLPGAGFDWPGSWRGGLLLAAVMGAAVLAARPLVRRPWACAGCAVLLLLALVRPAPLTRFVTGWPPPGWRLVACDVGQGDALVLAAGPRTAVVVDAGPEPRAVDRCLRDLGVERVPLLLLSHFHADHVDGLPGVLRGRAVGVIETTGFAEPAGRAAFVRHEAGRARVPVVEAVPGERRRIGELSWEVLWPPPAGESAVAEDGPNDASVALLVRTAGLTLALLGDLEPPAQQELWETHQDLPPVDVLKVAHHGSAHQDPRLLHVLRPRLAVVSAGAGNPYGHPAARTLTALRAEGAVVLRTDTDGPIAVTATATAVTPGRSPTPAHRRRGGRAGRAGPGRRPGGPVRPGRAGRDGVSAPRPRGGRVGGRGRSSGPRPPPAAGSAVAGRWWARWRPRGRPEGVAPGKGQVVSTQPSYSSASSRRAATSRSPFGSSRTTSHWASSASSSPARASRTIWGSSSRPKRSPASSAASPAASRSGSTSRCRTGSEVPEKEKALLTRSLCGMPRRSLRGECHGRMGCWGRWPGRLQPTTCSPPSRSPWVRRISSSTAPCRRWWRRPVRPTPTPTSVTSPPTRSSPARSPS</sequence>
<reference evidence="9" key="1">
    <citation type="journal article" date="2014" name="Int. J. Syst. Evol. Microbiol.">
        <title>Complete genome sequence of Corynebacterium casei LMG S-19264T (=DSM 44701T), isolated from a smear-ripened cheese.</title>
        <authorList>
            <consortium name="US DOE Joint Genome Institute (JGI-PGF)"/>
            <person name="Walter F."/>
            <person name="Albersmeier A."/>
            <person name="Kalinowski J."/>
            <person name="Ruckert C."/>
        </authorList>
    </citation>
    <scope>NUCLEOTIDE SEQUENCE</scope>
    <source>
        <strain evidence="9">JCM 4633</strain>
    </source>
</reference>
<comment type="subcellular location">
    <subcellularLocation>
        <location evidence="1">Cell membrane</location>
        <topology evidence="1">Multi-pass membrane protein</topology>
    </subcellularLocation>
</comment>
<feature type="transmembrane region" description="Helical" evidence="7">
    <location>
        <begin position="328"/>
        <end position="344"/>
    </location>
</feature>
<dbReference type="SMART" id="SM00849">
    <property type="entry name" value="Lactamase_B"/>
    <property type="match status" value="1"/>
</dbReference>
<feature type="domain" description="Metallo-beta-lactamase" evidence="8">
    <location>
        <begin position="566"/>
        <end position="738"/>
    </location>
</feature>
<dbReference type="InterPro" id="IPR001279">
    <property type="entry name" value="Metallo-B-lactamas"/>
</dbReference>
<evidence type="ECO:0000256" key="7">
    <source>
        <dbReference type="SAM" id="Phobius"/>
    </source>
</evidence>
<evidence type="ECO:0000256" key="6">
    <source>
        <dbReference type="SAM" id="MobiDB-lite"/>
    </source>
</evidence>
<accession>A0A918WH55</accession>
<dbReference type="InterPro" id="IPR036866">
    <property type="entry name" value="RibonucZ/Hydroxyglut_hydro"/>
</dbReference>
<feature type="compositionally biased region" description="Low complexity" evidence="6">
    <location>
        <begin position="868"/>
        <end position="877"/>
    </location>
</feature>
<reference evidence="9" key="2">
    <citation type="submission" date="2020-09" db="EMBL/GenBank/DDBJ databases">
        <authorList>
            <person name="Sun Q."/>
            <person name="Ohkuma M."/>
        </authorList>
    </citation>
    <scope>NUCLEOTIDE SEQUENCE</scope>
    <source>
        <strain evidence="9">JCM 4633</strain>
    </source>
</reference>
<dbReference type="InterPro" id="IPR035681">
    <property type="entry name" value="ComA-like_MBL"/>
</dbReference>
<organism evidence="9 10">
    <name type="scientific">Streptomyces cinnamoneus</name>
    <name type="common">Streptoverticillium cinnamoneum</name>
    <dbReference type="NCBI Taxonomy" id="53446"/>
    <lineage>
        <taxon>Bacteria</taxon>
        <taxon>Bacillati</taxon>
        <taxon>Actinomycetota</taxon>
        <taxon>Actinomycetes</taxon>
        <taxon>Kitasatosporales</taxon>
        <taxon>Streptomycetaceae</taxon>
        <taxon>Streptomyces</taxon>
        <taxon>Streptomyces cinnamoneus group</taxon>
    </lineage>
</organism>
<evidence type="ECO:0000256" key="4">
    <source>
        <dbReference type="ARBA" id="ARBA00022989"/>
    </source>
</evidence>
<feature type="region of interest" description="Disordered" evidence="6">
    <location>
        <begin position="1039"/>
        <end position="1070"/>
    </location>
</feature>
<dbReference type="EMBL" id="BMVB01000008">
    <property type="protein sequence ID" value="GHC51132.1"/>
    <property type="molecule type" value="Genomic_DNA"/>
</dbReference>
<evidence type="ECO:0000256" key="3">
    <source>
        <dbReference type="ARBA" id="ARBA00022692"/>
    </source>
</evidence>
<keyword evidence="5 7" id="KW-0472">Membrane</keyword>
<evidence type="ECO:0000313" key="9">
    <source>
        <dbReference type="EMBL" id="GHC51132.1"/>
    </source>
</evidence>
<evidence type="ECO:0000259" key="8">
    <source>
        <dbReference type="SMART" id="SM00849"/>
    </source>
</evidence>
<evidence type="ECO:0000313" key="10">
    <source>
        <dbReference type="Proteomes" id="UP000646244"/>
    </source>
</evidence>
<feature type="transmembrane region" description="Helical" evidence="7">
    <location>
        <begin position="500"/>
        <end position="518"/>
    </location>
</feature>
<keyword evidence="3 7" id="KW-0812">Transmembrane</keyword>
<dbReference type="InterPro" id="IPR052159">
    <property type="entry name" value="Competence_DNA_uptake"/>
</dbReference>
<dbReference type="PANTHER" id="PTHR30619:SF1">
    <property type="entry name" value="RECOMBINATION PROTEIN 2"/>
    <property type="match status" value="1"/>
</dbReference>
<keyword evidence="2" id="KW-1003">Cell membrane</keyword>
<dbReference type="PANTHER" id="PTHR30619">
    <property type="entry name" value="DNA INTERNALIZATION/COMPETENCE PROTEIN COMEC/REC2"/>
    <property type="match status" value="1"/>
</dbReference>
<feature type="compositionally biased region" description="Gly residues" evidence="6">
    <location>
        <begin position="820"/>
        <end position="829"/>
    </location>
</feature>
<feature type="compositionally biased region" description="Low complexity" evidence="6">
    <location>
        <begin position="902"/>
        <end position="975"/>
    </location>
</feature>
<dbReference type="GO" id="GO:0005886">
    <property type="term" value="C:plasma membrane"/>
    <property type="evidence" value="ECO:0007669"/>
    <property type="project" value="UniProtKB-SubCell"/>
</dbReference>
<evidence type="ECO:0000256" key="2">
    <source>
        <dbReference type="ARBA" id="ARBA00022475"/>
    </source>
</evidence>
<gene>
    <name evidence="9" type="ORF">GCM10010507_28760</name>
</gene>
<keyword evidence="4 7" id="KW-1133">Transmembrane helix</keyword>
<dbReference type="Proteomes" id="UP000646244">
    <property type="component" value="Unassembled WGS sequence"/>
</dbReference>
<feature type="compositionally biased region" description="Low complexity" evidence="6">
    <location>
        <begin position="830"/>
        <end position="848"/>
    </location>
</feature>
<feature type="transmembrane region" description="Helical" evidence="7">
    <location>
        <begin position="470"/>
        <end position="488"/>
    </location>
</feature>
<feature type="transmembrane region" description="Helical" evidence="7">
    <location>
        <begin position="444"/>
        <end position="463"/>
    </location>
</feature>
<proteinExistence type="predicted"/>
<dbReference type="SUPFAM" id="SSF56281">
    <property type="entry name" value="Metallo-hydrolase/oxidoreductase"/>
    <property type="match status" value="1"/>
</dbReference>
<comment type="caution">
    <text evidence="9">The sequence shown here is derived from an EMBL/GenBank/DDBJ whole genome shotgun (WGS) entry which is preliminary data.</text>
</comment>
<feature type="transmembrane region" description="Helical" evidence="7">
    <location>
        <begin position="351"/>
        <end position="369"/>
    </location>
</feature>
<feature type="transmembrane region" description="Helical" evidence="7">
    <location>
        <begin position="375"/>
        <end position="396"/>
    </location>
</feature>
<dbReference type="Gene3D" id="3.60.15.10">
    <property type="entry name" value="Ribonuclease Z/Hydroxyacylglutathione hydrolase-like"/>
    <property type="match status" value="1"/>
</dbReference>
<dbReference type="NCBIfam" id="TIGR00360">
    <property type="entry name" value="ComEC_N-term"/>
    <property type="match status" value="1"/>
</dbReference>
<evidence type="ECO:0000256" key="5">
    <source>
        <dbReference type="ARBA" id="ARBA00023136"/>
    </source>
</evidence>
<feature type="transmembrane region" description="Helical" evidence="7">
    <location>
        <begin position="264"/>
        <end position="283"/>
    </location>
</feature>
<feature type="transmembrane region" description="Helical" evidence="7">
    <location>
        <begin position="408"/>
        <end position="432"/>
    </location>
</feature>
<dbReference type="AlphaFoldDB" id="A0A918WH55"/>
<dbReference type="InterPro" id="IPR004477">
    <property type="entry name" value="ComEC_N"/>
</dbReference>
<evidence type="ECO:0000256" key="1">
    <source>
        <dbReference type="ARBA" id="ARBA00004651"/>
    </source>
</evidence>
<feature type="compositionally biased region" description="Low complexity" evidence="6">
    <location>
        <begin position="1053"/>
        <end position="1070"/>
    </location>
</feature>
<name>A0A918WH55_STRCJ</name>